<dbReference type="Gene3D" id="3.40.50.150">
    <property type="entry name" value="Vaccinia Virus protein VP39"/>
    <property type="match status" value="1"/>
</dbReference>
<proteinExistence type="predicted"/>
<dbReference type="RefSeq" id="WP_307336729.1">
    <property type="nucleotide sequence ID" value="NZ_JAUSUQ010000003.1"/>
</dbReference>
<comment type="caution">
    <text evidence="1">The sequence shown here is derived from an EMBL/GenBank/DDBJ whole genome shotgun (WGS) entry which is preliminary data.</text>
</comment>
<protein>
    <submittedName>
        <fullName evidence="1">O-methyltransferase YrrM</fullName>
    </submittedName>
</protein>
<dbReference type="PANTHER" id="PTHR43167:SF1">
    <property type="entry name" value="PUTATIVE (AFU_ORTHOLOGUE AFUA_6G01830)-RELATED"/>
    <property type="match status" value="1"/>
</dbReference>
<keyword evidence="2" id="KW-1185">Reference proteome</keyword>
<dbReference type="InterPro" id="IPR029063">
    <property type="entry name" value="SAM-dependent_MTases_sf"/>
</dbReference>
<name>A0ABU0CRC3_9BACI</name>
<dbReference type="EMBL" id="JAUSUQ010000003">
    <property type="protein sequence ID" value="MDQ0338431.1"/>
    <property type="molecule type" value="Genomic_DNA"/>
</dbReference>
<dbReference type="CDD" id="cd02440">
    <property type="entry name" value="AdoMet_MTases"/>
    <property type="match status" value="1"/>
</dbReference>
<gene>
    <name evidence="1" type="ORF">J2S00_001215</name>
</gene>
<dbReference type="Pfam" id="PF13578">
    <property type="entry name" value="Methyltransf_24"/>
    <property type="match status" value="1"/>
</dbReference>
<organism evidence="1 2">
    <name type="scientific">Caldalkalibacillus uzonensis</name>
    <dbReference type="NCBI Taxonomy" id="353224"/>
    <lineage>
        <taxon>Bacteria</taxon>
        <taxon>Bacillati</taxon>
        <taxon>Bacillota</taxon>
        <taxon>Bacilli</taxon>
        <taxon>Bacillales</taxon>
        <taxon>Bacillaceae</taxon>
        <taxon>Caldalkalibacillus</taxon>
    </lineage>
</organism>
<sequence length="117" mass="12840">MWDGDEETGTLLSTLAAAKPGGRLLEIGTGVGVSTAWILQGMSDDAELVSVDLDEKAQAVARKYLGNDERVTFYTMDGEKFILENQDKSFDFIFADSWPGKFYVLDETLKLLKPGGL</sequence>
<dbReference type="SUPFAM" id="SSF53335">
    <property type="entry name" value="S-adenosyl-L-methionine-dependent methyltransferases"/>
    <property type="match status" value="1"/>
</dbReference>
<dbReference type="PANTHER" id="PTHR43167">
    <property type="entry name" value="PUTATIVE (AFU_ORTHOLOGUE AFUA_6G01830)-RELATED"/>
    <property type="match status" value="1"/>
</dbReference>
<evidence type="ECO:0000313" key="2">
    <source>
        <dbReference type="Proteomes" id="UP001232445"/>
    </source>
</evidence>
<accession>A0ABU0CRC3</accession>
<evidence type="ECO:0000313" key="1">
    <source>
        <dbReference type="EMBL" id="MDQ0338431.1"/>
    </source>
</evidence>
<dbReference type="Proteomes" id="UP001232445">
    <property type="component" value="Unassembled WGS sequence"/>
</dbReference>
<reference evidence="1 2" key="1">
    <citation type="submission" date="2023-07" db="EMBL/GenBank/DDBJ databases">
        <title>Genomic Encyclopedia of Type Strains, Phase IV (KMG-IV): sequencing the most valuable type-strain genomes for metagenomic binning, comparative biology and taxonomic classification.</title>
        <authorList>
            <person name="Goeker M."/>
        </authorList>
    </citation>
    <scope>NUCLEOTIDE SEQUENCE [LARGE SCALE GENOMIC DNA]</scope>
    <source>
        <strain evidence="1 2">DSM 17740</strain>
    </source>
</reference>